<dbReference type="InterPro" id="IPR017438">
    <property type="entry name" value="ATP-NAD_kinase_N"/>
</dbReference>
<comment type="similarity">
    <text evidence="2">Belongs to the diacylglycerol/lipid kinase family.</text>
</comment>
<evidence type="ECO:0000256" key="1">
    <source>
        <dbReference type="ARBA" id="ARBA00001946"/>
    </source>
</evidence>
<keyword evidence="5" id="KW-0418">Kinase</keyword>
<dbReference type="Gene3D" id="2.60.200.40">
    <property type="match status" value="1"/>
</dbReference>
<dbReference type="Pfam" id="PF19279">
    <property type="entry name" value="YegS_C"/>
    <property type="match status" value="1"/>
</dbReference>
<keyword evidence="6" id="KW-0067">ATP-binding</keyword>
<sequence>MEVAATGAAAELAAALDAVGGRRLVVAGGDGSVHAVVRHLHDTGALGEVGPVGLVPLGTGNDLARSLGLPLGDPTAAAQVALTGRAQGTELVVETSGERPAAVAVNAVHTGIGVSAALRAHRLKPFLGRLAYPVGAVAAGALGGPWHLRVVVDGEVVHDGDQPVSLVALSVGRTIGGGAQVSPAATPHDGLVDVVVSTSNGVRARAGYALTMLRGRAVERRDVARVRGRDAVVEAVDGDPFVLNADGELLHPRAVSSWTTLHDAWSVLVPREG</sequence>
<dbReference type="Pfam" id="PF00781">
    <property type="entry name" value="DAGK_cat"/>
    <property type="match status" value="1"/>
</dbReference>
<keyword evidence="4" id="KW-0547">Nucleotide-binding</keyword>
<evidence type="ECO:0000256" key="6">
    <source>
        <dbReference type="ARBA" id="ARBA00022840"/>
    </source>
</evidence>
<dbReference type="InterPro" id="IPR016064">
    <property type="entry name" value="NAD/diacylglycerol_kinase_sf"/>
</dbReference>
<dbReference type="InterPro" id="IPR050187">
    <property type="entry name" value="Lipid_Phosphate_FormReg"/>
</dbReference>
<reference evidence="10" key="1">
    <citation type="submission" date="2020-02" db="EMBL/GenBank/DDBJ databases">
        <authorList>
            <person name="Meier V. D."/>
        </authorList>
    </citation>
    <scope>NUCLEOTIDE SEQUENCE</scope>
    <source>
        <strain evidence="10">AVDCRST_MAG35</strain>
    </source>
</reference>
<feature type="domain" description="DAGKc" evidence="9">
    <location>
        <begin position="1"/>
        <end position="98"/>
    </location>
</feature>
<organism evidence="10">
    <name type="scientific">uncultured Quadrisphaera sp</name>
    <dbReference type="NCBI Taxonomy" id="904978"/>
    <lineage>
        <taxon>Bacteria</taxon>
        <taxon>Bacillati</taxon>
        <taxon>Actinomycetota</taxon>
        <taxon>Actinomycetes</taxon>
        <taxon>Kineosporiales</taxon>
        <taxon>Kineosporiaceae</taxon>
        <taxon>Quadrisphaera</taxon>
        <taxon>environmental samples</taxon>
    </lineage>
</organism>
<evidence type="ECO:0000256" key="5">
    <source>
        <dbReference type="ARBA" id="ARBA00022777"/>
    </source>
</evidence>
<gene>
    <name evidence="10" type="ORF">AVDCRST_MAG35-543</name>
</gene>
<dbReference type="EMBL" id="CADCUY010000115">
    <property type="protein sequence ID" value="CAA9393960.1"/>
    <property type="molecule type" value="Genomic_DNA"/>
</dbReference>
<keyword evidence="7" id="KW-0443">Lipid metabolism</keyword>
<keyword evidence="8" id="KW-1208">Phospholipid metabolism</keyword>
<dbReference type="InterPro" id="IPR001206">
    <property type="entry name" value="Diacylglycerol_kinase_cat_dom"/>
</dbReference>
<evidence type="ECO:0000256" key="3">
    <source>
        <dbReference type="ARBA" id="ARBA00022679"/>
    </source>
</evidence>
<dbReference type="PANTHER" id="PTHR12358">
    <property type="entry name" value="SPHINGOSINE KINASE"/>
    <property type="match status" value="1"/>
</dbReference>
<dbReference type="GO" id="GO:0016301">
    <property type="term" value="F:kinase activity"/>
    <property type="evidence" value="ECO:0007669"/>
    <property type="project" value="UniProtKB-KW"/>
</dbReference>
<keyword evidence="7" id="KW-0594">Phospholipid biosynthesis</keyword>
<proteinExistence type="inferred from homology"/>
<evidence type="ECO:0000259" key="9">
    <source>
        <dbReference type="PROSITE" id="PS50146"/>
    </source>
</evidence>
<dbReference type="PROSITE" id="PS50146">
    <property type="entry name" value="DAGK"/>
    <property type="match status" value="1"/>
</dbReference>
<evidence type="ECO:0000256" key="7">
    <source>
        <dbReference type="ARBA" id="ARBA00023209"/>
    </source>
</evidence>
<dbReference type="SUPFAM" id="SSF111331">
    <property type="entry name" value="NAD kinase/diacylglycerol kinase-like"/>
    <property type="match status" value="1"/>
</dbReference>
<evidence type="ECO:0000256" key="8">
    <source>
        <dbReference type="ARBA" id="ARBA00023264"/>
    </source>
</evidence>
<dbReference type="PANTHER" id="PTHR12358:SF106">
    <property type="entry name" value="LIPID KINASE YEGS"/>
    <property type="match status" value="1"/>
</dbReference>
<dbReference type="InterPro" id="IPR045540">
    <property type="entry name" value="YegS/DAGK_C"/>
</dbReference>
<dbReference type="Gene3D" id="3.40.50.10330">
    <property type="entry name" value="Probable inorganic polyphosphate/atp-NAD kinase, domain 1"/>
    <property type="match status" value="1"/>
</dbReference>
<dbReference type="GO" id="GO:0005524">
    <property type="term" value="F:ATP binding"/>
    <property type="evidence" value="ECO:0007669"/>
    <property type="project" value="UniProtKB-KW"/>
</dbReference>
<comment type="cofactor">
    <cofactor evidence="1">
        <name>Mg(2+)</name>
        <dbReference type="ChEBI" id="CHEBI:18420"/>
    </cofactor>
</comment>
<evidence type="ECO:0000313" key="10">
    <source>
        <dbReference type="EMBL" id="CAA9393960.1"/>
    </source>
</evidence>
<keyword evidence="7" id="KW-0444">Lipid biosynthesis</keyword>
<accession>A0A6J4NPS3</accession>
<keyword evidence="3" id="KW-0808">Transferase</keyword>
<name>A0A6J4NPS3_9ACTN</name>
<dbReference type="GO" id="GO:0005886">
    <property type="term" value="C:plasma membrane"/>
    <property type="evidence" value="ECO:0007669"/>
    <property type="project" value="TreeGrafter"/>
</dbReference>
<protein>
    <recommendedName>
        <fullName evidence="9">DAGKc domain-containing protein</fullName>
    </recommendedName>
</protein>
<evidence type="ECO:0000256" key="4">
    <source>
        <dbReference type="ARBA" id="ARBA00022741"/>
    </source>
</evidence>
<evidence type="ECO:0000256" key="2">
    <source>
        <dbReference type="ARBA" id="ARBA00005983"/>
    </source>
</evidence>
<dbReference type="GO" id="GO:0008654">
    <property type="term" value="P:phospholipid biosynthetic process"/>
    <property type="evidence" value="ECO:0007669"/>
    <property type="project" value="UniProtKB-KW"/>
</dbReference>
<dbReference type="AlphaFoldDB" id="A0A6J4NPS3"/>